<proteinExistence type="predicted"/>
<evidence type="ECO:0000313" key="1">
    <source>
        <dbReference type="EMBL" id="MBM2412110.1"/>
    </source>
</evidence>
<evidence type="ECO:0000313" key="3">
    <source>
        <dbReference type="Proteomes" id="UP000755667"/>
    </source>
</evidence>
<evidence type="ECO:0000313" key="2">
    <source>
        <dbReference type="EMBL" id="MBM2416778.1"/>
    </source>
</evidence>
<dbReference type="Proteomes" id="UP000755667">
    <property type="component" value="Unassembled WGS sequence"/>
</dbReference>
<dbReference type="GO" id="GO:0016491">
    <property type="term" value="F:oxidoreductase activity"/>
    <property type="evidence" value="ECO:0007669"/>
    <property type="project" value="InterPro"/>
</dbReference>
<gene>
    <name evidence="1" type="ORF">JQX41_07350</name>
    <name evidence="2" type="ORF">JQX48_07355</name>
</gene>
<name>A0A9Q2RZC2_9RHOB</name>
<accession>A0A9Q2RZC2</accession>
<evidence type="ECO:0000313" key="4">
    <source>
        <dbReference type="Proteomes" id="UP000809440"/>
    </source>
</evidence>
<dbReference type="RefSeq" id="WP_085631854.1">
    <property type="nucleotide sequence ID" value="NZ_JAFBWU010000004.1"/>
</dbReference>
<reference evidence="1 4" key="1">
    <citation type="submission" date="2021-01" db="EMBL/GenBank/DDBJ databases">
        <title>Diatom-associated Roseobacters Show Island Model of Population Structure.</title>
        <authorList>
            <person name="Qu L."/>
            <person name="Feng X."/>
            <person name="Chen Y."/>
            <person name="Li L."/>
            <person name="Wang X."/>
            <person name="Hu Z."/>
            <person name="Wang H."/>
            <person name="Luo H."/>
        </authorList>
    </citation>
    <scope>NUCLEOTIDE SEQUENCE</scope>
    <source>
        <strain evidence="2 4">CC28-63</strain>
        <strain evidence="1">CC28-69</strain>
    </source>
</reference>
<dbReference type="InterPro" id="IPR000415">
    <property type="entry name" value="Nitroreductase-like"/>
</dbReference>
<organism evidence="1 3">
    <name type="scientific">Marivita cryptomonadis</name>
    <dbReference type="NCBI Taxonomy" id="505252"/>
    <lineage>
        <taxon>Bacteria</taxon>
        <taxon>Pseudomonadati</taxon>
        <taxon>Pseudomonadota</taxon>
        <taxon>Alphaproteobacteria</taxon>
        <taxon>Rhodobacterales</taxon>
        <taxon>Roseobacteraceae</taxon>
        <taxon>Marivita</taxon>
    </lineage>
</organism>
<dbReference type="Proteomes" id="UP000809440">
    <property type="component" value="Unassembled WGS sequence"/>
</dbReference>
<dbReference type="Gene3D" id="3.40.109.10">
    <property type="entry name" value="NADH Oxidase"/>
    <property type="match status" value="1"/>
</dbReference>
<dbReference type="SUPFAM" id="SSF55469">
    <property type="entry name" value="FMN-dependent nitroreductase-like"/>
    <property type="match status" value="2"/>
</dbReference>
<dbReference type="NCBIfam" id="NF047509">
    <property type="entry name" value="Rv3131_FMN_oxido"/>
    <property type="match status" value="1"/>
</dbReference>
<dbReference type="GeneID" id="62642361"/>
<dbReference type="EMBL" id="JAFBXE010000004">
    <property type="protein sequence ID" value="MBM2412110.1"/>
    <property type="molecule type" value="Genomic_DNA"/>
</dbReference>
<dbReference type="OrthoDB" id="8156917at2"/>
<keyword evidence="4" id="KW-1185">Reference proteome</keyword>
<sequence>MPYSRRKTLGLIGGGTVVAAASGLGLFAATRTPTKALAPWDKAGQYPDPRLRAMSYALLAPNPHNRQPWEAELVGDDSVHIWRDPARDLPVTDPFARQLTIGMGCFLDLMRMAAAEEGYGIEQTLFPDGETGPVAVCRFVAGAAQPDPLFAHVLERRSHKEVFADRPLDTSAVDAITPRVDLLAQGDEAEALRALATEAWLIEAATYDAWKESIDLVRIGKAEINKQPDGIDLGGSMFDLLGKAGLLTREASLDPTTMAAQGAIQGTVDAIASAAGLVVLTSGGNTRADQIVSGARWLQLNLAATGAGLGVRPVSQALQEYPEMAAPYAAIHDAYAPAGGTVQMLGLLGYASATPRTPRWPLETRMRPTSNNA</sequence>
<dbReference type="AlphaFoldDB" id="A0A9Q2RZC2"/>
<comment type="caution">
    <text evidence="1">The sequence shown here is derived from an EMBL/GenBank/DDBJ whole genome shotgun (WGS) entry which is preliminary data.</text>
</comment>
<protein>
    <submittedName>
        <fullName evidence="1">Twin-arginine translocation pathway signal protein</fullName>
    </submittedName>
</protein>
<dbReference type="EMBL" id="JAFBXF010000004">
    <property type="protein sequence ID" value="MBM2416778.1"/>
    <property type="molecule type" value="Genomic_DNA"/>
</dbReference>